<name>A0ABY4WI40_9BACL</name>
<dbReference type="SMART" id="SM00283">
    <property type="entry name" value="MA"/>
    <property type="match status" value="1"/>
</dbReference>
<evidence type="ECO:0000256" key="6">
    <source>
        <dbReference type="PROSITE-ProRule" id="PRU00284"/>
    </source>
</evidence>
<keyword evidence="7" id="KW-1133">Transmembrane helix</keyword>
<dbReference type="Pfam" id="PF00672">
    <property type="entry name" value="HAMP"/>
    <property type="match status" value="1"/>
</dbReference>
<dbReference type="SMART" id="SM00304">
    <property type="entry name" value="HAMP"/>
    <property type="match status" value="1"/>
</dbReference>
<dbReference type="EMBL" id="CP098755">
    <property type="protein sequence ID" value="USG65014.1"/>
    <property type="molecule type" value="Genomic_DNA"/>
</dbReference>
<organism evidence="10 11">
    <name type="scientific">Brevibacillus ruminantium</name>
    <dbReference type="NCBI Taxonomy" id="2950604"/>
    <lineage>
        <taxon>Bacteria</taxon>
        <taxon>Bacillati</taxon>
        <taxon>Bacillota</taxon>
        <taxon>Bacilli</taxon>
        <taxon>Bacillales</taxon>
        <taxon>Paenibacillaceae</taxon>
        <taxon>Brevibacillus</taxon>
    </lineage>
</organism>
<reference evidence="10" key="1">
    <citation type="submission" date="2022-06" db="EMBL/GenBank/DDBJ databases">
        <title>Genome sequencing of Brevibacillus sp. BB3-R1.</title>
        <authorList>
            <person name="Heo J."/>
            <person name="Lee D."/>
            <person name="Won M."/>
            <person name="Han B.-H."/>
            <person name="Hong S.-B."/>
            <person name="Kwon S.-W."/>
        </authorList>
    </citation>
    <scope>NUCLEOTIDE SEQUENCE</scope>
    <source>
        <strain evidence="10">BB3-R1</strain>
    </source>
</reference>
<evidence type="ECO:0000256" key="2">
    <source>
        <dbReference type="ARBA" id="ARBA00022475"/>
    </source>
</evidence>
<keyword evidence="2" id="KW-1003">Cell membrane</keyword>
<keyword evidence="7" id="KW-0812">Transmembrane</keyword>
<evidence type="ECO:0000256" key="7">
    <source>
        <dbReference type="SAM" id="Phobius"/>
    </source>
</evidence>
<dbReference type="PANTHER" id="PTHR32089:SF112">
    <property type="entry name" value="LYSOZYME-LIKE PROTEIN-RELATED"/>
    <property type="match status" value="1"/>
</dbReference>
<dbReference type="PROSITE" id="PS50111">
    <property type="entry name" value="CHEMOTAXIS_TRANSDUC_2"/>
    <property type="match status" value="1"/>
</dbReference>
<gene>
    <name evidence="10" type="ORF">NDK47_23285</name>
</gene>
<feature type="domain" description="Methyl-accepting transducer" evidence="8">
    <location>
        <begin position="275"/>
        <end position="511"/>
    </location>
</feature>
<dbReference type="CDD" id="cd06225">
    <property type="entry name" value="HAMP"/>
    <property type="match status" value="1"/>
</dbReference>
<dbReference type="Gene3D" id="1.10.287.950">
    <property type="entry name" value="Methyl-accepting chemotaxis protein"/>
    <property type="match status" value="1"/>
</dbReference>
<feature type="transmembrane region" description="Helical" evidence="7">
    <location>
        <begin position="7"/>
        <end position="27"/>
    </location>
</feature>
<dbReference type="Pfam" id="PF00015">
    <property type="entry name" value="MCPsignal"/>
    <property type="match status" value="1"/>
</dbReference>
<feature type="domain" description="HAMP" evidence="9">
    <location>
        <begin position="204"/>
        <end position="256"/>
    </location>
</feature>
<evidence type="ECO:0000313" key="10">
    <source>
        <dbReference type="EMBL" id="USG65014.1"/>
    </source>
</evidence>
<evidence type="ECO:0000256" key="4">
    <source>
        <dbReference type="ARBA" id="ARBA00023224"/>
    </source>
</evidence>
<evidence type="ECO:0000256" key="1">
    <source>
        <dbReference type="ARBA" id="ARBA00004236"/>
    </source>
</evidence>
<dbReference type="RefSeq" id="WP_251872121.1">
    <property type="nucleotide sequence ID" value="NZ_CP098755.1"/>
</dbReference>
<dbReference type="PROSITE" id="PS50885">
    <property type="entry name" value="HAMP"/>
    <property type="match status" value="1"/>
</dbReference>
<proteinExistence type="inferred from homology"/>
<dbReference type="Proteomes" id="UP001056500">
    <property type="component" value="Chromosome"/>
</dbReference>
<dbReference type="Gene3D" id="6.10.340.10">
    <property type="match status" value="1"/>
</dbReference>
<evidence type="ECO:0000259" key="8">
    <source>
        <dbReference type="PROSITE" id="PS50111"/>
    </source>
</evidence>
<evidence type="ECO:0000259" key="9">
    <source>
        <dbReference type="PROSITE" id="PS50885"/>
    </source>
</evidence>
<dbReference type="CDD" id="cd11386">
    <property type="entry name" value="MCP_signal"/>
    <property type="match status" value="1"/>
</dbReference>
<keyword evidence="4 6" id="KW-0807">Transducer</keyword>
<evidence type="ECO:0000256" key="3">
    <source>
        <dbReference type="ARBA" id="ARBA00023136"/>
    </source>
</evidence>
<evidence type="ECO:0000313" key="11">
    <source>
        <dbReference type="Proteomes" id="UP001056500"/>
    </source>
</evidence>
<accession>A0ABY4WI40</accession>
<keyword evidence="3 7" id="KW-0472">Membrane</keyword>
<evidence type="ECO:0000256" key="5">
    <source>
        <dbReference type="ARBA" id="ARBA00029447"/>
    </source>
</evidence>
<protein>
    <submittedName>
        <fullName evidence="10">Methyl-accepting chemotaxis protein</fullName>
    </submittedName>
</protein>
<feature type="transmembrane region" description="Helical" evidence="7">
    <location>
        <begin position="183"/>
        <end position="202"/>
    </location>
</feature>
<keyword evidence="11" id="KW-1185">Reference proteome</keyword>
<comment type="subcellular location">
    <subcellularLocation>
        <location evidence="1">Cell membrane</location>
    </subcellularLocation>
</comment>
<dbReference type="InterPro" id="IPR003660">
    <property type="entry name" value="HAMP_dom"/>
</dbReference>
<sequence length="566" mass="61904">MSIKWKNVVAVAVIFVSFIVIQLFQYVTSEAHWRELKKVEDQTLKAALLADELKISVIQVQQWFTDISATRGKDGLDDGFDIAEKYAKLFHEKLDEMAQIYPEEAEMLQEAKASFDRYYDMGKKMANHYIEGGHEKGNQIMGDFDKTAEDINQRIDNIRDSKLSEITQSILNIETNNKANNQLSLVFFLTVILIGIAVVYVHSRAIINPLKRLIADTKRIAAGDLTSVITVSSKDEIGQLSTSFEVMRVKLAELIGRINITSQQVATSTEELTAGIGQTTMAADRIAAAMEEVSNNSEIQAKGTSESSKAIEEMAIGVHRIAEISGEVAELSSATAKAAYTGNQSIQLAISKMDTISDAVHQSASVVTELGERSKEINQIIEVITEITNQTNLLALNAAIEASRAGEQGRGFAVVAGEVKKLAEQSKQSAEMISDMIRLVQEDTAKAVRSIEQGTREVEEGKSIVNEAGEVFRCILQDAENTASQIQEVSAATEEMSAGSEQISASITGLNDMAKVSFEKSRGTASHVQEQLASMEGISEAVHKLSDMAQELNELVHTFKVEGSEK</sequence>
<dbReference type="PANTHER" id="PTHR32089">
    <property type="entry name" value="METHYL-ACCEPTING CHEMOTAXIS PROTEIN MCPB"/>
    <property type="match status" value="1"/>
</dbReference>
<dbReference type="InterPro" id="IPR004089">
    <property type="entry name" value="MCPsignal_dom"/>
</dbReference>
<comment type="similarity">
    <text evidence="5">Belongs to the methyl-accepting chemotaxis (MCP) protein family.</text>
</comment>
<dbReference type="SUPFAM" id="SSF58104">
    <property type="entry name" value="Methyl-accepting chemotaxis protein (MCP) signaling domain"/>
    <property type="match status" value="1"/>
</dbReference>